<protein>
    <submittedName>
        <fullName evidence="1">Uncharacterized protein</fullName>
    </submittedName>
</protein>
<dbReference type="EMBL" id="JBBPBN010000009">
    <property type="protein sequence ID" value="KAK9031973.1"/>
    <property type="molecule type" value="Genomic_DNA"/>
</dbReference>
<organism evidence="1 2">
    <name type="scientific">Hibiscus sabdariffa</name>
    <name type="common">roselle</name>
    <dbReference type="NCBI Taxonomy" id="183260"/>
    <lineage>
        <taxon>Eukaryota</taxon>
        <taxon>Viridiplantae</taxon>
        <taxon>Streptophyta</taxon>
        <taxon>Embryophyta</taxon>
        <taxon>Tracheophyta</taxon>
        <taxon>Spermatophyta</taxon>
        <taxon>Magnoliopsida</taxon>
        <taxon>eudicotyledons</taxon>
        <taxon>Gunneridae</taxon>
        <taxon>Pentapetalae</taxon>
        <taxon>rosids</taxon>
        <taxon>malvids</taxon>
        <taxon>Malvales</taxon>
        <taxon>Malvaceae</taxon>
        <taxon>Malvoideae</taxon>
        <taxon>Hibiscus</taxon>
    </lineage>
</organism>
<reference evidence="1 2" key="1">
    <citation type="journal article" date="2024" name="G3 (Bethesda)">
        <title>Genome assembly of Hibiscus sabdariffa L. provides insights into metabolisms of medicinal natural products.</title>
        <authorList>
            <person name="Kim T."/>
        </authorList>
    </citation>
    <scope>NUCLEOTIDE SEQUENCE [LARGE SCALE GENOMIC DNA]</scope>
    <source>
        <strain evidence="1">TK-2024</strain>
        <tissue evidence="1">Old leaves</tissue>
    </source>
</reference>
<proteinExistence type="predicted"/>
<comment type="caution">
    <text evidence="1">The sequence shown here is derived from an EMBL/GenBank/DDBJ whole genome shotgun (WGS) entry which is preliminary data.</text>
</comment>
<gene>
    <name evidence="1" type="ORF">V6N11_056258</name>
</gene>
<accession>A0ABR2T457</accession>
<evidence type="ECO:0000313" key="2">
    <source>
        <dbReference type="Proteomes" id="UP001396334"/>
    </source>
</evidence>
<dbReference type="Proteomes" id="UP001396334">
    <property type="component" value="Unassembled WGS sequence"/>
</dbReference>
<sequence>MCRNVGLLMVLQISGSINYGSDENWLRMGTETGSRGRSWKVVNLVGSEILRRKLANDGPLIRFDERPGFLVGDRIWFNNRMGPTWGTQ</sequence>
<name>A0ABR2T457_9ROSI</name>
<keyword evidence="2" id="KW-1185">Reference proteome</keyword>
<evidence type="ECO:0000313" key="1">
    <source>
        <dbReference type="EMBL" id="KAK9031973.1"/>
    </source>
</evidence>